<dbReference type="OrthoDB" id="276498at2759"/>
<reference evidence="10 11" key="1">
    <citation type="journal article" date="2013" name="BMC Genomics">
        <title>Genome sequencing and comparative genomics of honey bee microsporidia, Nosema apis reveal novel insights into host-parasite interactions.</title>
        <authorList>
            <person name="Chen Yp."/>
            <person name="Pettis J.S."/>
            <person name="Zhao Y."/>
            <person name="Liu X."/>
            <person name="Tallon L.J."/>
            <person name="Sadzewicz L.D."/>
            <person name="Li R."/>
            <person name="Zheng H."/>
            <person name="Huang S."/>
            <person name="Zhang X."/>
            <person name="Hamilton M.C."/>
            <person name="Pernal S.F."/>
            <person name="Melathopoulos A.P."/>
            <person name="Yan X."/>
            <person name="Evans J.D."/>
        </authorList>
    </citation>
    <scope>NUCLEOTIDE SEQUENCE [LARGE SCALE GENOMIC DNA]</scope>
    <source>
        <strain evidence="10 11">BRL 01</strain>
    </source>
</reference>
<evidence type="ECO:0000313" key="10">
    <source>
        <dbReference type="EMBL" id="EQB61758.1"/>
    </source>
</evidence>
<feature type="domain" description="Topo IIA-type catalytic" evidence="9">
    <location>
        <begin position="7"/>
        <end position="90"/>
    </location>
</feature>
<evidence type="ECO:0000256" key="8">
    <source>
        <dbReference type="ARBA" id="ARBA00023235"/>
    </source>
</evidence>
<dbReference type="PANTHER" id="PTHR10169">
    <property type="entry name" value="DNA TOPOISOMERASE/GYRASE"/>
    <property type="match status" value="1"/>
</dbReference>
<dbReference type="GO" id="GO:0003677">
    <property type="term" value="F:DNA binding"/>
    <property type="evidence" value="ECO:0007669"/>
    <property type="project" value="UniProtKB-KW"/>
</dbReference>
<evidence type="ECO:0000256" key="2">
    <source>
        <dbReference type="ARBA" id="ARBA00001946"/>
    </source>
</evidence>
<keyword evidence="7" id="KW-0238">DNA-binding</keyword>
<accession>T0LBN2</accession>
<evidence type="ECO:0000256" key="5">
    <source>
        <dbReference type="ARBA" id="ARBA00022840"/>
    </source>
</evidence>
<proteinExistence type="predicted"/>
<evidence type="ECO:0000256" key="7">
    <source>
        <dbReference type="ARBA" id="ARBA00023125"/>
    </source>
</evidence>
<evidence type="ECO:0000256" key="4">
    <source>
        <dbReference type="ARBA" id="ARBA00022741"/>
    </source>
</evidence>
<gene>
    <name evidence="10" type="ORF">NAPIS_ORF00681</name>
</gene>
<keyword evidence="8 10" id="KW-0413">Isomerase</keyword>
<dbReference type="AlphaFoldDB" id="T0LBN2"/>
<dbReference type="InterPro" id="IPR050634">
    <property type="entry name" value="DNA_Topoisomerase_II"/>
</dbReference>
<dbReference type="Pfam" id="PF00521">
    <property type="entry name" value="DNA_topoisoIV"/>
    <property type="match status" value="1"/>
</dbReference>
<protein>
    <recommendedName>
        <fullName evidence="3">DNA topoisomerase (ATP-hydrolyzing)</fullName>
        <ecNumber evidence="3">5.6.2.2</ecNumber>
    </recommendedName>
</protein>
<organism evidence="10 11">
    <name type="scientific">Vairimorpha apis BRL 01</name>
    <dbReference type="NCBI Taxonomy" id="1037528"/>
    <lineage>
        <taxon>Eukaryota</taxon>
        <taxon>Fungi</taxon>
        <taxon>Fungi incertae sedis</taxon>
        <taxon>Microsporidia</taxon>
        <taxon>Nosematidae</taxon>
        <taxon>Vairimorpha</taxon>
    </lineage>
</organism>
<evidence type="ECO:0000259" key="9">
    <source>
        <dbReference type="Pfam" id="PF00521"/>
    </source>
</evidence>
<dbReference type="GO" id="GO:0005634">
    <property type="term" value="C:nucleus"/>
    <property type="evidence" value="ECO:0007669"/>
    <property type="project" value="TreeGrafter"/>
</dbReference>
<keyword evidence="6" id="KW-0799">Topoisomerase</keyword>
<dbReference type="EMBL" id="KE647096">
    <property type="protein sequence ID" value="EQB61758.1"/>
    <property type="molecule type" value="Genomic_DNA"/>
</dbReference>
<dbReference type="GO" id="GO:0000819">
    <property type="term" value="P:sister chromatid segregation"/>
    <property type="evidence" value="ECO:0007669"/>
    <property type="project" value="TreeGrafter"/>
</dbReference>
<comment type="catalytic activity">
    <reaction evidence="1">
        <text>ATP-dependent breakage, passage and rejoining of double-stranded DNA.</text>
        <dbReference type="EC" id="5.6.2.2"/>
    </reaction>
</comment>
<dbReference type="InterPro" id="IPR013760">
    <property type="entry name" value="Topo_IIA-like_dom_sf"/>
</dbReference>
<dbReference type="VEuPathDB" id="MicrosporidiaDB:NAPIS_ORF00681"/>
<dbReference type="GO" id="GO:0005524">
    <property type="term" value="F:ATP binding"/>
    <property type="evidence" value="ECO:0007669"/>
    <property type="project" value="UniProtKB-KW"/>
</dbReference>
<evidence type="ECO:0000313" key="11">
    <source>
        <dbReference type="Proteomes" id="UP000053780"/>
    </source>
</evidence>
<keyword evidence="4" id="KW-0547">Nucleotide-binding</keyword>
<comment type="cofactor">
    <cofactor evidence="2">
        <name>Mg(2+)</name>
        <dbReference type="ChEBI" id="CHEBI:18420"/>
    </cofactor>
</comment>
<dbReference type="PANTHER" id="PTHR10169:SF38">
    <property type="entry name" value="DNA TOPOISOMERASE 2"/>
    <property type="match status" value="1"/>
</dbReference>
<dbReference type="GO" id="GO:0003918">
    <property type="term" value="F:DNA topoisomerase type II (double strand cut, ATP-hydrolyzing) activity"/>
    <property type="evidence" value="ECO:0007669"/>
    <property type="project" value="UniProtKB-EC"/>
</dbReference>
<dbReference type="HOGENOM" id="CLU_2400230_0_0_1"/>
<dbReference type="InterPro" id="IPR002205">
    <property type="entry name" value="Topo_IIA_dom_A"/>
</dbReference>
<keyword evidence="5" id="KW-0067">ATP-binding</keyword>
<evidence type="ECO:0000256" key="3">
    <source>
        <dbReference type="ARBA" id="ARBA00012895"/>
    </source>
</evidence>
<dbReference type="EC" id="5.6.2.2" evidence="3"/>
<keyword evidence="11" id="KW-1185">Reference proteome</keyword>
<sequence length="93" mass="10701">MLDDQPLEEMIPYYRNFIGSIKKIESGRFQIDGVWEEEDGEVIISELPIGQWTSVFTAYLDDLASKNIIDGYTSQSSDKTVNLKVQLREKKLI</sequence>
<dbReference type="SUPFAM" id="SSF56719">
    <property type="entry name" value="Type II DNA topoisomerase"/>
    <property type="match status" value="1"/>
</dbReference>
<name>T0LBN2_9MICR</name>
<dbReference type="Proteomes" id="UP000053780">
    <property type="component" value="Unassembled WGS sequence"/>
</dbReference>
<dbReference type="GO" id="GO:0000712">
    <property type="term" value="P:resolution of meiotic recombination intermediates"/>
    <property type="evidence" value="ECO:0007669"/>
    <property type="project" value="TreeGrafter"/>
</dbReference>
<dbReference type="GO" id="GO:0006265">
    <property type="term" value="P:DNA topological change"/>
    <property type="evidence" value="ECO:0007669"/>
    <property type="project" value="InterPro"/>
</dbReference>
<dbReference type="Gene3D" id="3.30.1360.40">
    <property type="match status" value="1"/>
</dbReference>
<evidence type="ECO:0000256" key="1">
    <source>
        <dbReference type="ARBA" id="ARBA00000185"/>
    </source>
</evidence>
<evidence type="ECO:0000256" key="6">
    <source>
        <dbReference type="ARBA" id="ARBA00023029"/>
    </source>
</evidence>